<reference evidence="1 2" key="1">
    <citation type="journal article" date="2015" name="Genome Announc.">
        <title>Genome Sequence of 'Candidatus Thioglobus singularis' Strain PS1, a Mixotroph from the SUP05 Clade of Marine Gammaproteobacteria.</title>
        <authorList>
            <person name="Marshall K.T."/>
            <person name="Morris R.M."/>
        </authorList>
    </citation>
    <scope>NUCLEOTIDE SEQUENCE [LARGE SCALE GENOMIC DNA]</scope>
    <source>
        <strain evidence="1 2">PS1</strain>
    </source>
</reference>
<dbReference type="STRING" id="1125411.W908_08710"/>
<evidence type="ECO:0000313" key="1">
    <source>
        <dbReference type="EMBL" id="ALE02813.1"/>
    </source>
</evidence>
<protein>
    <submittedName>
        <fullName evidence="1">Uncharacterized protein</fullName>
    </submittedName>
</protein>
<proteinExistence type="predicted"/>
<dbReference type="Proteomes" id="UP000068905">
    <property type="component" value="Chromosome"/>
</dbReference>
<organism evidence="1 2">
    <name type="scientific">Candidatus Pseudothioglobus singularis PS1</name>
    <dbReference type="NCBI Taxonomy" id="1125411"/>
    <lineage>
        <taxon>Bacteria</taxon>
        <taxon>Pseudomonadati</taxon>
        <taxon>Pseudomonadota</taxon>
        <taxon>Gammaproteobacteria</taxon>
        <taxon>Candidatus Pseudothioglobaceae</taxon>
        <taxon>Candidatus Pseudothioglobus</taxon>
    </lineage>
</organism>
<dbReference type="EMBL" id="CP006911">
    <property type="protein sequence ID" value="ALE02813.1"/>
    <property type="molecule type" value="Genomic_DNA"/>
</dbReference>
<dbReference type="KEGG" id="tsn:W908_08710"/>
<keyword evidence="2" id="KW-1185">Reference proteome</keyword>
<evidence type="ECO:0000313" key="2">
    <source>
        <dbReference type="Proteomes" id="UP000068905"/>
    </source>
</evidence>
<accession>A0A0M4L6Z6</accession>
<gene>
    <name evidence="1" type="ORF">W908_08710</name>
</gene>
<sequence length="101" mass="11474">MQDKTKENPTNFKAEGKLGTMFEKAKSHNRFNSEFQSQVPTELNGLTLSLVDDQKVFLIAENASVAFRAKRQKKLLISIIRKIDGLSDTKSLAVRVDEKKY</sequence>
<dbReference type="AlphaFoldDB" id="A0A0M4L6Z6"/>
<name>A0A0M4L6Z6_9GAMM</name>